<dbReference type="SMART" id="SM00593">
    <property type="entry name" value="RUN"/>
    <property type="match status" value="1"/>
</dbReference>
<evidence type="ECO:0000313" key="10">
    <source>
        <dbReference type="Proteomes" id="UP000007635"/>
    </source>
</evidence>
<dbReference type="GO" id="GO:0005737">
    <property type="term" value="C:cytoplasm"/>
    <property type="evidence" value="ECO:0007669"/>
    <property type="project" value="TreeGrafter"/>
</dbReference>
<evidence type="ECO:0000313" key="9">
    <source>
        <dbReference type="Ensembl" id="ENSGACP00000021274.2"/>
    </source>
</evidence>
<dbReference type="Pfam" id="PF02759">
    <property type="entry name" value="RUN"/>
    <property type="match status" value="1"/>
</dbReference>
<dbReference type="InterPro" id="IPR047335">
    <property type="entry name" value="RUFY1-3"/>
</dbReference>
<reference evidence="9" key="2">
    <citation type="submission" date="2025-08" db="UniProtKB">
        <authorList>
            <consortium name="Ensembl"/>
        </authorList>
    </citation>
    <scope>IDENTIFICATION</scope>
</reference>
<dbReference type="SMART" id="SM00064">
    <property type="entry name" value="FYVE"/>
    <property type="match status" value="1"/>
</dbReference>
<dbReference type="Proteomes" id="UP000007635">
    <property type="component" value="Chromosome II"/>
</dbReference>
<dbReference type="InterPro" id="IPR037213">
    <property type="entry name" value="Run_dom_sf"/>
</dbReference>
<dbReference type="InterPro" id="IPR004012">
    <property type="entry name" value="Run_dom"/>
</dbReference>
<feature type="domain" description="FYVE-type" evidence="7">
    <location>
        <begin position="605"/>
        <end position="663"/>
    </location>
</feature>
<accession>G3PUI7</accession>
<dbReference type="AlphaFoldDB" id="G3PUI7"/>
<dbReference type="PROSITE" id="PS50826">
    <property type="entry name" value="RUN"/>
    <property type="match status" value="1"/>
</dbReference>
<feature type="domain" description="RUN" evidence="8">
    <location>
        <begin position="134"/>
        <end position="266"/>
    </location>
</feature>
<proteinExistence type="predicted"/>
<dbReference type="GeneTree" id="ENSGT00940000155595"/>
<evidence type="ECO:0000256" key="5">
    <source>
        <dbReference type="PROSITE-ProRule" id="PRU00091"/>
    </source>
</evidence>
<dbReference type="SUPFAM" id="SSF57903">
    <property type="entry name" value="FYVE/PHD zinc finger"/>
    <property type="match status" value="1"/>
</dbReference>
<sequence>MASPAEHDLALSEADSSKDKSQMFGILRLQEEKSAVANSSCTTRGGGGGGGGGGGDGRWQAPIFALARKASETISGSIHVLPKVSEHRASLSSDWSVPALRDPMAMERANLLNMAKLSIKGLIESALSFGRTLDSDYPPLQQFFVVMEHCLKHGLKVKKSFLGFNKSLWGPLELVEKLCPEAVEISASVRDLPGLKTPLGRARAWLRLALMQKRLADYLRLLITRKDLLSDFYEHSALMLEEEGAVIVGLLVGLNVIDANLCVKGEDLDSQVGVIDFSMYLKNDIDDYRSEERNSQISSILDQKNYVEELNRQLNSTVGGLQGRVDSLEKSNSKLVEEVTQGDASVERDTYKQSRQGLDEMYNDAQRQLKEECQHRQDVENELVVQMSMKQEMELAMKLLEKDIHEKQDTLIGLRHQLDEVKVINVEMYQKMQSSDEEMKKKNDVITRLEEKTNQITATMKQLEQRLQEAERHRTSAEEGTRRFKLDFANKADSLQRQIEHRERQLQQLETDLKIEREWRQTLLNDLERERDTVAQLSTEALQINGLKKEFHRLHDENVQLKTICEDQEQALEELGSKLSESKMKIEDIKEANKALQGGQVWLKDKDASHCKLCEKEFSISRRKHHCRNCGEIFCNSCSDNELPLPASPKPVRVCDTCHALLLQRCSSNPT</sequence>
<dbReference type="InterPro" id="IPR017455">
    <property type="entry name" value="Znf_FYVE-rel"/>
</dbReference>
<reference evidence="9 10" key="1">
    <citation type="journal article" date="2021" name="G3 (Bethesda)">
        <title>Improved contiguity of the threespine stickleback genome using long-read sequencing.</title>
        <authorList>
            <person name="Nath S."/>
            <person name="Shaw D.E."/>
            <person name="White M.A."/>
        </authorList>
    </citation>
    <scope>NUCLEOTIDE SEQUENCE [LARGE SCALE GENOMIC DNA]</scope>
    <source>
        <strain evidence="9 10">Lake Benthic</strain>
    </source>
</reference>
<dbReference type="InterPro" id="IPR000306">
    <property type="entry name" value="Znf_FYVE"/>
</dbReference>
<keyword evidence="2 5" id="KW-0863">Zinc-finger</keyword>
<keyword evidence="3" id="KW-0862">Zinc</keyword>
<evidence type="ECO:0000256" key="6">
    <source>
        <dbReference type="SAM" id="Coils"/>
    </source>
</evidence>
<name>G3PUI7_GASAC</name>
<dbReference type="Pfam" id="PF01363">
    <property type="entry name" value="FYVE"/>
    <property type="match status" value="1"/>
</dbReference>
<dbReference type="GO" id="GO:0008270">
    <property type="term" value="F:zinc ion binding"/>
    <property type="evidence" value="ECO:0007669"/>
    <property type="project" value="UniProtKB-KW"/>
</dbReference>
<dbReference type="SUPFAM" id="SSF140741">
    <property type="entry name" value="RUN domain-like"/>
    <property type="match status" value="1"/>
</dbReference>
<reference evidence="9" key="3">
    <citation type="submission" date="2025-09" db="UniProtKB">
        <authorList>
            <consortium name="Ensembl"/>
        </authorList>
    </citation>
    <scope>IDENTIFICATION</scope>
</reference>
<keyword evidence="1" id="KW-0479">Metal-binding</keyword>
<dbReference type="PANTHER" id="PTHR45956">
    <property type="entry name" value="RUN AND FYVE DOMAIN-CONTAINING PROTEIN 2-LIKE PROTEIN"/>
    <property type="match status" value="1"/>
</dbReference>
<dbReference type="InterPro" id="IPR013083">
    <property type="entry name" value="Znf_RING/FYVE/PHD"/>
</dbReference>
<evidence type="ECO:0000256" key="2">
    <source>
        <dbReference type="ARBA" id="ARBA00022771"/>
    </source>
</evidence>
<evidence type="ECO:0000259" key="8">
    <source>
        <dbReference type="PROSITE" id="PS50826"/>
    </source>
</evidence>
<dbReference type="InterPro" id="IPR011011">
    <property type="entry name" value="Znf_FYVE_PHD"/>
</dbReference>
<evidence type="ECO:0000256" key="1">
    <source>
        <dbReference type="ARBA" id="ARBA00022723"/>
    </source>
</evidence>
<dbReference type="Ensembl" id="ENSGACT00000021315.2">
    <property type="protein sequence ID" value="ENSGACP00000021274.2"/>
    <property type="gene ID" value="ENSGACG00000016120.2"/>
</dbReference>
<dbReference type="Gene3D" id="3.30.40.10">
    <property type="entry name" value="Zinc/RING finger domain, C3HC4 (zinc finger)"/>
    <property type="match status" value="1"/>
</dbReference>
<dbReference type="FunFam" id="1.20.58.900:FF:000001">
    <property type="entry name" value="RUN and FYVE domain containing 2"/>
    <property type="match status" value="1"/>
</dbReference>
<dbReference type="PROSITE" id="PS50178">
    <property type="entry name" value="ZF_FYVE"/>
    <property type="match status" value="1"/>
</dbReference>
<keyword evidence="10" id="KW-1185">Reference proteome</keyword>
<evidence type="ECO:0000259" key="7">
    <source>
        <dbReference type="PROSITE" id="PS50178"/>
    </source>
</evidence>
<protein>
    <submittedName>
        <fullName evidence="9">RUN and FYVE domain containing 2</fullName>
    </submittedName>
</protein>
<feature type="coiled-coil region" evidence="6">
    <location>
        <begin position="565"/>
        <end position="592"/>
    </location>
</feature>
<dbReference type="Bgee" id="ENSGACG00000016120">
    <property type="expression patterns" value="Expressed in telencephalon and 13 other cell types or tissues"/>
</dbReference>
<organism evidence="9 10">
    <name type="scientific">Gasterosteus aculeatus aculeatus</name>
    <name type="common">three-spined stickleback</name>
    <dbReference type="NCBI Taxonomy" id="481459"/>
    <lineage>
        <taxon>Eukaryota</taxon>
        <taxon>Metazoa</taxon>
        <taxon>Chordata</taxon>
        <taxon>Craniata</taxon>
        <taxon>Vertebrata</taxon>
        <taxon>Euteleostomi</taxon>
        <taxon>Actinopterygii</taxon>
        <taxon>Neopterygii</taxon>
        <taxon>Teleostei</taxon>
        <taxon>Neoteleostei</taxon>
        <taxon>Acanthomorphata</taxon>
        <taxon>Eupercaria</taxon>
        <taxon>Perciformes</taxon>
        <taxon>Cottioidei</taxon>
        <taxon>Gasterosteales</taxon>
        <taxon>Gasterosteidae</taxon>
        <taxon>Gasterosteus</taxon>
    </lineage>
</organism>
<dbReference type="CDD" id="cd17695">
    <property type="entry name" value="RUN_RUFY2"/>
    <property type="match status" value="1"/>
</dbReference>
<feature type="coiled-coil region" evidence="6">
    <location>
        <begin position="362"/>
        <end position="540"/>
    </location>
</feature>
<evidence type="ECO:0000256" key="4">
    <source>
        <dbReference type="ARBA" id="ARBA00023054"/>
    </source>
</evidence>
<evidence type="ECO:0000256" key="3">
    <source>
        <dbReference type="ARBA" id="ARBA00022833"/>
    </source>
</evidence>
<dbReference type="FunFam" id="3.30.40.10:FF:000046">
    <property type="entry name" value="RUN and FYVE domain containing 2"/>
    <property type="match status" value="1"/>
</dbReference>
<keyword evidence="4 6" id="KW-0175">Coiled coil</keyword>
<dbReference type="PANTHER" id="PTHR45956:SF3">
    <property type="entry name" value="RUN AND FYVE DOMAIN-CONTAINING PROTEIN 2"/>
    <property type="match status" value="1"/>
</dbReference>
<dbReference type="InterPro" id="IPR047332">
    <property type="entry name" value="RUN_RUFY2"/>
</dbReference>
<dbReference type="Gene3D" id="1.20.58.900">
    <property type="match status" value="1"/>
</dbReference>